<dbReference type="Gene3D" id="3.30.870.10">
    <property type="entry name" value="Endonuclease Chain A"/>
    <property type="match status" value="2"/>
</dbReference>
<dbReference type="EMBL" id="FMUE01000015">
    <property type="protein sequence ID" value="SCX34552.1"/>
    <property type="molecule type" value="Genomic_DNA"/>
</dbReference>
<reference evidence="2" key="1">
    <citation type="submission" date="2016-10" db="EMBL/GenBank/DDBJ databases">
        <authorList>
            <person name="Wibberg D."/>
        </authorList>
    </citation>
    <scope>NUCLEOTIDE SEQUENCE [LARGE SCALE GENOMIC DNA]</scope>
</reference>
<dbReference type="InterPro" id="IPR059166">
    <property type="entry name" value="PLD-like_cat"/>
</dbReference>
<evidence type="ECO:0008006" key="3">
    <source>
        <dbReference type="Google" id="ProtNLM"/>
    </source>
</evidence>
<sequence length="808" mass="87436">MPLSLFDDLKRSGFHSSILTTFSVDPAFYDANIQNRLRSFACRNNLLMADSSMLEQALEQMPEAFVQAGRKYLIVPISGKGCFHPKIILRYGKSKARLLLGSANATSAGWGSNREVLSALDWSHDPENAGSAVHLGLIAKAHDWLMARLPALRDPDLGYKLDLLETLSPWLADMPRMQGAQRLEDDSLIDLLFSDPDAASGLGDALIGQVEGEVERLVIVSPYWDDGLGALRRLHAAFGSPPVHVFLSLAGEPRVRQSTFPISALTPAIKVVFHPLGDRIRHRFLHAKVIMAQTKDHDYLLYGSANCTIGALGTRRAPGVNCEAAIFRRLRRGTVDRELDLGYSREIPLEDIAAPEKEPAASSGPTPFHPGRIEVKGDRLIWSYPDDISPAGAHFLIGGQRYKVEASGGMRPHVSVSRTITEATVIVRVELSNGRVSRPVIVSDPDILKAAAPNPLAGNLKNKLDAVLSGAIDLIEIARDVHLIFEQDAASGRKAAASSSGGGSSISASIVGRDYDSPEAFRQALGFKSDLYSSSIAHPDNPALQVILQIVLNGIVELEGSDSIDRSDTEAATILGMGEDQDDVGSDDNAVARASPKVVGRLGPAVPIDRKIFERNRVALTRSIARFENYVGVIAASGGAVDFDFVTRTLFMIYLMLYGSSRPYTIEGSPAEVLIPFSGIGTDEQAEGFLLRAARLMRVVWGTSFKRGLMARIPLDRELEILPAPVLTLVILTRWILAAILHEARSTPSAKGLAAILENTVPQVFVATSAFALTDPQQIETAIGQMARHIGMNKLQASAIQKIVAELS</sequence>
<dbReference type="RefSeq" id="WP_077122521.1">
    <property type="nucleotide sequence ID" value="NZ_FMUE01000015.1"/>
</dbReference>
<dbReference type="Proteomes" id="UP000187891">
    <property type="component" value="Unassembled WGS sequence"/>
</dbReference>
<evidence type="ECO:0000313" key="2">
    <source>
        <dbReference type="Proteomes" id="UP000187891"/>
    </source>
</evidence>
<protein>
    <recommendedName>
        <fullName evidence="3">Phospholipase D-like domain-containing protein</fullName>
    </recommendedName>
</protein>
<accession>A0A1R3U0W2</accession>
<evidence type="ECO:0000313" key="1">
    <source>
        <dbReference type="EMBL" id="SCX34552.1"/>
    </source>
</evidence>
<organism evidence="1 2">
    <name type="scientific">Agrobacterium rosae</name>
    <dbReference type="NCBI Taxonomy" id="1972867"/>
    <lineage>
        <taxon>Bacteria</taxon>
        <taxon>Pseudomonadati</taxon>
        <taxon>Pseudomonadota</taxon>
        <taxon>Alphaproteobacteria</taxon>
        <taxon>Hyphomicrobiales</taxon>
        <taxon>Rhizobiaceae</taxon>
        <taxon>Rhizobium/Agrobacterium group</taxon>
        <taxon>Agrobacterium</taxon>
    </lineage>
</organism>
<dbReference type="CDD" id="cd09176">
    <property type="entry name" value="PLDc_unchar6"/>
    <property type="match status" value="1"/>
</dbReference>
<proteinExistence type="predicted"/>
<dbReference type="STRING" id="1907666.DSM25559_4510"/>
<dbReference type="AlphaFoldDB" id="A0A1R3U0W2"/>
<gene>
    <name evidence="1" type="ORF">DSM25559_4510</name>
</gene>
<name>A0A1R3U0W2_9HYPH</name>